<dbReference type="InterPro" id="IPR007804">
    <property type="entry name" value="GvpG"/>
</dbReference>
<gene>
    <name evidence="1" type="ORF">GCM10010151_35650</name>
</gene>
<proteinExistence type="predicted"/>
<evidence type="ECO:0000313" key="2">
    <source>
        <dbReference type="Proteomes" id="UP001501822"/>
    </source>
</evidence>
<name>A0ABP3GGN1_9ACTN</name>
<organism evidence="1 2">
    <name type="scientific">Actinoallomurus spadix</name>
    <dbReference type="NCBI Taxonomy" id="79912"/>
    <lineage>
        <taxon>Bacteria</taxon>
        <taxon>Bacillati</taxon>
        <taxon>Actinomycetota</taxon>
        <taxon>Actinomycetes</taxon>
        <taxon>Streptosporangiales</taxon>
        <taxon>Thermomonosporaceae</taxon>
        <taxon>Actinoallomurus</taxon>
    </lineage>
</organism>
<reference evidence="2" key="1">
    <citation type="journal article" date="2019" name="Int. J. Syst. Evol. Microbiol.">
        <title>The Global Catalogue of Microorganisms (GCM) 10K type strain sequencing project: providing services to taxonomists for standard genome sequencing and annotation.</title>
        <authorList>
            <consortium name="The Broad Institute Genomics Platform"/>
            <consortium name="The Broad Institute Genome Sequencing Center for Infectious Disease"/>
            <person name="Wu L."/>
            <person name="Ma J."/>
        </authorList>
    </citation>
    <scope>NUCLEOTIDE SEQUENCE [LARGE SCALE GENOMIC DNA]</scope>
    <source>
        <strain evidence="2">JCM 3146</strain>
    </source>
</reference>
<keyword evidence="2" id="KW-1185">Reference proteome</keyword>
<dbReference type="RefSeq" id="WP_252798784.1">
    <property type="nucleotide sequence ID" value="NZ_BAAABM010000029.1"/>
</dbReference>
<accession>A0ABP3GGN1</accession>
<sequence length="80" mass="8707">MGLVSSILTLPFLPVQGVIKLGELIEQQVDQQLNSPMAIRAQLEEIERRRQAGLISEEEEAEAQQEILGRLIGGQATGAP</sequence>
<protein>
    <recommendedName>
        <fullName evidence="3">Gas vesicle protein G</fullName>
    </recommendedName>
</protein>
<evidence type="ECO:0008006" key="3">
    <source>
        <dbReference type="Google" id="ProtNLM"/>
    </source>
</evidence>
<evidence type="ECO:0000313" key="1">
    <source>
        <dbReference type="EMBL" id="GAA0342922.1"/>
    </source>
</evidence>
<dbReference type="Proteomes" id="UP001501822">
    <property type="component" value="Unassembled WGS sequence"/>
</dbReference>
<dbReference type="EMBL" id="BAAABM010000029">
    <property type="protein sequence ID" value="GAA0342922.1"/>
    <property type="molecule type" value="Genomic_DNA"/>
</dbReference>
<dbReference type="Pfam" id="PF05120">
    <property type="entry name" value="GvpG"/>
    <property type="match status" value="1"/>
</dbReference>
<comment type="caution">
    <text evidence="1">The sequence shown here is derived from an EMBL/GenBank/DDBJ whole genome shotgun (WGS) entry which is preliminary data.</text>
</comment>